<evidence type="ECO:0000313" key="1">
    <source>
        <dbReference type="EMBL" id="HER95193.1"/>
    </source>
</evidence>
<reference evidence="1" key="1">
    <citation type="journal article" date="2020" name="mSystems">
        <title>Genome- and Community-Level Interaction Insights into Carbon Utilization and Element Cycling Functions of Hydrothermarchaeota in Hydrothermal Sediment.</title>
        <authorList>
            <person name="Zhou Z."/>
            <person name="Liu Y."/>
            <person name="Xu W."/>
            <person name="Pan J."/>
            <person name="Luo Z.H."/>
            <person name="Li M."/>
        </authorList>
    </citation>
    <scope>NUCLEOTIDE SEQUENCE [LARGE SCALE GENOMIC DNA]</scope>
    <source>
        <strain evidence="1">SpSt-143</strain>
    </source>
</reference>
<dbReference type="Gene3D" id="2.120.10.30">
    <property type="entry name" value="TolB, C-terminal domain"/>
    <property type="match status" value="1"/>
</dbReference>
<organism evidence="1">
    <name type="scientific">Rhodothermus marinus</name>
    <name type="common">Rhodothermus obamensis</name>
    <dbReference type="NCBI Taxonomy" id="29549"/>
    <lineage>
        <taxon>Bacteria</taxon>
        <taxon>Pseudomonadati</taxon>
        <taxon>Rhodothermota</taxon>
        <taxon>Rhodothermia</taxon>
        <taxon>Rhodothermales</taxon>
        <taxon>Rhodothermaceae</taxon>
        <taxon>Rhodothermus</taxon>
    </lineage>
</organism>
<dbReference type="InterPro" id="IPR011042">
    <property type="entry name" value="6-blade_b-propeller_TolB-like"/>
</dbReference>
<name>A0A7V2AYX3_RHOMR</name>
<dbReference type="SUPFAM" id="SSF82171">
    <property type="entry name" value="DPP6 N-terminal domain-like"/>
    <property type="match status" value="1"/>
</dbReference>
<protein>
    <submittedName>
        <fullName evidence="1">Uncharacterized protein</fullName>
    </submittedName>
</protein>
<dbReference type="EMBL" id="DSGB01000002">
    <property type="protein sequence ID" value="HER95193.1"/>
    <property type="molecule type" value="Genomic_DNA"/>
</dbReference>
<proteinExistence type="predicted"/>
<dbReference type="InterPro" id="IPR011659">
    <property type="entry name" value="WD40"/>
</dbReference>
<comment type="caution">
    <text evidence="1">The sequence shown here is derived from an EMBL/GenBank/DDBJ whole genome shotgun (WGS) entry which is preliminary data.</text>
</comment>
<dbReference type="AlphaFoldDB" id="A0A7V2AYX3"/>
<accession>A0A7V2AYX3</accession>
<sequence length="949" mass="108486">MQLAVRYSVVIGVLLWSIVHKATAQWYEVTYRPSGVRYQVLQHGPFEVIFQEGRLLEAQRLAVLLEMHYDSVRAQVGVQRAFRVPVILNDYRDRGNGWVSPLPYRQEIDAARLRGLTLAPTARSWLDAVGPHELVHAAHAEINAGLGIGGLLRWIGPDWSRLLNLSTPPGFAEGIAVHYESQFEGGAGRLHFPFFAMEFRAAMASRQPWRLAQLLEAPAYTWPFDRHYKGGGHLYAYLQENGHADFFGRSARWFHRMPLTGFGVAFWYGTRTFPATLGRQFRERTRAQLQAELKARGPFTAVEIIRSAPGLILRRPYWLDARTLVVYAQGYRTRPGYYQIDVETGQMVRLRAFTATEDYRYALVPDRKALLVARYVPDVLLSGRLTAEVYRLALDGHVEQLTRGGRVYAPVPAPDGSIWALQNVGSHNQWVRIKPDGRVEPLLAFDAVFFLQLAPSPTGDRVAVLLHQQGRQGLFEARIDAEGRFLLRPWLAFRQGAIYDVSWSEDGRWLLFTADPDSVPNLYALEIATGRVLRLTNVPFGALEPTLSPDGRWLAFIHYQHERYELVRIPFAPEGALEVPSAWLEPFALVDARLEGTVSPHLASEIRPYRSWRYLMRPRLAYPIFALAQKDAEGYGRGLGWGGGLGLAGTDPLKRWAYQVQGFYRQDRLWGDFWLAYGGLPFRPGLYLYDLPSTALVRRPDGSLWRVGRERRGAALVANLPVLFESNVYNSWALLTLLGRYEYERLFAHTQPRSPALLTDTRWMLEPIVTLSFRLQQNWRDLMPNQGMSWTTRALWDLKRSRLPVRQAYMSRLYLYVPWFAWANVSLRLDVGLLWQNRGGIYTLTTFLPRGEEDAYLERGLFGRAGLLSTMPLWFVDNGLVLLPIYLEAFYLYGFAETLQPLRGPSSEPMFSLGGGIGVQSRLFSYVRVDLRWGAAYRVQEGRWQTVWR</sequence>
<gene>
    <name evidence="1" type="ORF">ENO59_01530</name>
</gene>
<dbReference type="Pfam" id="PF07676">
    <property type="entry name" value="PD40"/>
    <property type="match status" value="2"/>
</dbReference>